<dbReference type="Gene3D" id="3.40.50.1000">
    <property type="entry name" value="HAD superfamily/HAD-like"/>
    <property type="match status" value="1"/>
</dbReference>
<dbReference type="Proteomes" id="UP001208017">
    <property type="component" value="Unassembled WGS sequence"/>
</dbReference>
<proteinExistence type="inferred from homology"/>
<dbReference type="InterPro" id="IPR023214">
    <property type="entry name" value="HAD_sf"/>
</dbReference>
<name>A0ABT3WYT0_9BACL</name>
<dbReference type="NCBIfam" id="TIGR01488">
    <property type="entry name" value="HAD-SF-IB"/>
    <property type="match status" value="1"/>
</dbReference>
<dbReference type="Pfam" id="PF12710">
    <property type="entry name" value="HAD"/>
    <property type="match status" value="1"/>
</dbReference>
<dbReference type="Gene3D" id="3.90.1470.20">
    <property type="match status" value="1"/>
</dbReference>
<evidence type="ECO:0000256" key="3">
    <source>
        <dbReference type="ARBA" id="ARBA00023167"/>
    </source>
</evidence>
<evidence type="ECO:0000256" key="4">
    <source>
        <dbReference type="HAMAP-Rule" id="MF_01680"/>
    </source>
</evidence>
<keyword evidence="1 4" id="KW-0028">Amino-acid biosynthesis</keyword>
<comment type="pathway">
    <text evidence="4">Amino-acid biosynthesis; L-methionine biosynthesis via salvage pathway; L-methionine from S-methyl-5-thio-alpha-D-ribose 1-phosphate: step 4/6.</text>
</comment>
<dbReference type="InterPro" id="IPR017718">
    <property type="entry name" value="HAD-SF_hydro_IB_MtnX"/>
</dbReference>
<dbReference type="NCBIfam" id="TIGR01489">
    <property type="entry name" value="DKMTPPase-SF"/>
    <property type="match status" value="1"/>
</dbReference>
<dbReference type="EC" id="3.1.3.87" evidence="4"/>
<keyword evidence="3 4" id="KW-0486">Methionine biosynthesis</keyword>
<protein>
    <recommendedName>
        <fullName evidence="4">2-hydroxy-3-keto-5-methylthiopentenyl-1-phosphate phosphatase</fullName>
        <shortName evidence="4">HK-MTPenyl-1-P phosphatase</shortName>
        <ecNumber evidence="4">3.1.3.87</ecNumber>
    </recommendedName>
</protein>
<evidence type="ECO:0000313" key="5">
    <source>
        <dbReference type="EMBL" id="MCX7569838.1"/>
    </source>
</evidence>
<dbReference type="GO" id="GO:0043716">
    <property type="term" value="F:2-hydroxy-3-keto-5-methylthiopentenyl-1-phosphate phosphatase activity"/>
    <property type="evidence" value="ECO:0007669"/>
    <property type="project" value="UniProtKB-EC"/>
</dbReference>
<keyword evidence="2 4" id="KW-0378">Hydrolase</keyword>
<comment type="caution">
    <text evidence="5">The sequence shown here is derived from an EMBL/GenBank/DDBJ whole genome shotgun (WGS) entry which is preliminary data.</text>
</comment>
<dbReference type="SUPFAM" id="SSF56784">
    <property type="entry name" value="HAD-like"/>
    <property type="match status" value="1"/>
</dbReference>
<sequence length="228" mass="25529">MSKRIAIFCDFDGTITERDMIITIMEKFGAPGWETIRDQILGQEITIQSGVGQLFNGVRADLRDDVAAYAQEVAAIRDGFPEFLEYCKKEGIDFWVTSGGIDFFVIPILRAFDIENPIYCNASDFSGEQIHILWPHACDQHCDNGCGMCKPSVLRRFPDEDLFKIVIGDSITDLAAAKQADFVIARAFLLRKCEELGLRHAAFATFYDCIEVLKQLDAELTQKGGSPQ</sequence>
<evidence type="ECO:0000313" key="6">
    <source>
        <dbReference type="Proteomes" id="UP001208017"/>
    </source>
</evidence>
<dbReference type="EMBL" id="JAPMLT010000003">
    <property type="protein sequence ID" value="MCX7569838.1"/>
    <property type="molecule type" value="Genomic_DNA"/>
</dbReference>
<gene>
    <name evidence="4" type="primary">mtnX</name>
    <name evidence="5" type="ORF">OS242_07665</name>
</gene>
<dbReference type="InterPro" id="IPR036412">
    <property type="entry name" value="HAD-like_sf"/>
</dbReference>
<dbReference type="HAMAP" id="MF_01680">
    <property type="entry name" value="Salvage_MtnX"/>
    <property type="match status" value="1"/>
</dbReference>
<accession>A0ABT3WYT0</accession>
<evidence type="ECO:0000256" key="1">
    <source>
        <dbReference type="ARBA" id="ARBA00022605"/>
    </source>
</evidence>
<dbReference type="InterPro" id="IPR050849">
    <property type="entry name" value="HAD-like_hydrolase_phosphatase"/>
</dbReference>
<dbReference type="NCBIfam" id="NF007103">
    <property type="entry name" value="PRK09552.1"/>
    <property type="match status" value="1"/>
</dbReference>
<keyword evidence="6" id="KW-1185">Reference proteome</keyword>
<reference evidence="5 6" key="1">
    <citation type="submission" date="2022-11" db="EMBL/GenBank/DDBJ databases">
        <title>Study of microbial diversity in lake waters.</title>
        <authorList>
            <person name="Zhang J."/>
        </authorList>
    </citation>
    <scope>NUCLEOTIDE SEQUENCE [LARGE SCALE GENOMIC DNA]</scope>
    <source>
        <strain evidence="5 6">DT12</strain>
    </source>
</reference>
<dbReference type="InterPro" id="IPR006384">
    <property type="entry name" value="HAD_hydro_PyrdxlP_Pase-like"/>
</dbReference>
<organism evidence="5 6">
    <name type="scientific">Tumebacillus lacus</name>
    <dbReference type="NCBI Taxonomy" id="2995335"/>
    <lineage>
        <taxon>Bacteria</taxon>
        <taxon>Bacillati</taxon>
        <taxon>Bacillota</taxon>
        <taxon>Bacilli</taxon>
        <taxon>Bacillales</taxon>
        <taxon>Alicyclobacillaceae</taxon>
        <taxon>Tumebacillus</taxon>
    </lineage>
</organism>
<evidence type="ECO:0000256" key="2">
    <source>
        <dbReference type="ARBA" id="ARBA00022801"/>
    </source>
</evidence>
<dbReference type="RefSeq" id="WP_267151088.1">
    <property type="nucleotide sequence ID" value="NZ_JAPMLT010000003.1"/>
</dbReference>
<comment type="similarity">
    <text evidence="4">Belongs to the HAD-like hydrolase superfamily. MtnX family.</text>
</comment>
<dbReference type="PANTHER" id="PTHR28181">
    <property type="entry name" value="UPF0655 PROTEIN YCR015C"/>
    <property type="match status" value="1"/>
</dbReference>
<comment type="catalytic activity">
    <reaction evidence="4">
        <text>2-hydroxy-5-methylsulfanyl-3-oxopent-1-enyl phosphate + H2O = 1,2-dihydroxy-5-(methylsulfanyl)pent-1-en-3-one + phosphate</text>
        <dbReference type="Rhea" id="RHEA:14481"/>
        <dbReference type="ChEBI" id="CHEBI:15377"/>
        <dbReference type="ChEBI" id="CHEBI:43474"/>
        <dbReference type="ChEBI" id="CHEBI:49252"/>
        <dbReference type="ChEBI" id="CHEBI:59505"/>
        <dbReference type="EC" id="3.1.3.87"/>
    </reaction>
</comment>
<dbReference type="PANTHER" id="PTHR28181:SF2">
    <property type="entry name" value="PHOSPHORIC MONOESTER HYDROLASE"/>
    <property type="match status" value="1"/>
</dbReference>
<comment type="function">
    <text evidence="4">Dephosphorylates 2-hydroxy-3-keto-5-methylthiopentenyl-1-phosphate (HK-MTPenyl-1-P) yielding 1,2-dihydroxy-3-keto-5-methylthiopentene (DHK-MTPene).</text>
</comment>